<evidence type="ECO:0000256" key="1">
    <source>
        <dbReference type="SAM" id="Coils"/>
    </source>
</evidence>
<name>A0A6L5BPV9_9PSED</name>
<dbReference type="AlphaFoldDB" id="A0A6L5BPV9"/>
<feature type="coiled-coil region" evidence="1">
    <location>
        <begin position="222"/>
        <end position="249"/>
    </location>
</feature>
<dbReference type="Proteomes" id="UP000475265">
    <property type="component" value="Unassembled WGS sequence"/>
</dbReference>
<dbReference type="InterPro" id="IPR027417">
    <property type="entry name" value="P-loop_NTPase"/>
</dbReference>
<keyword evidence="1" id="KW-0175">Coiled coil</keyword>
<evidence type="ECO:0000313" key="2">
    <source>
        <dbReference type="EMBL" id="KAF2390290.1"/>
    </source>
</evidence>
<dbReference type="RefSeq" id="WP_239512061.1">
    <property type="nucleotide sequence ID" value="NZ_JAAAXX010000002.1"/>
</dbReference>
<dbReference type="Gene3D" id="3.40.50.300">
    <property type="entry name" value="P-loop containing nucleotide triphosphate hydrolases"/>
    <property type="match status" value="1"/>
</dbReference>
<protein>
    <recommendedName>
        <fullName evidence="4">Rad50/SbcC-type AAA domain-containing protein</fullName>
    </recommendedName>
</protein>
<dbReference type="SUPFAM" id="SSF52540">
    <property type="entry name" value="P-loop containing nucleoside triphosphate hydrolases"/>
    <property type="match status" value="1"/>
</dbReference>
<gene>
    <name evidence="2" type="ORF">FX983_04750</name>
</gene>
<accession>A0A6L5BPV9</accession>
<dbReference type="EMBL" id="JAAAXX010000002">
    <property type="protein sequence ID" value="KAF2390290.1"/>
    <property type="molecule type" value="Genomic_DNA"/>
</dbReference>
<sequence>MKLISLEIKPKINSGWGSPKLLFGEEITQLHANNGSGKTPLIQSIVFCLGYPIEFREDIVRHCLSANLTLTIGGDNYTFIRLYDSKFDITIRKNDSQFNRFYSESDFSKFLLPLLGYSQERLITNGNTPTLPYASTLLPIFYLDQDRGYSEYYFPPSSSFIKNQFSEMVRVAAGFAPLQSYDRKEKTIEIKERVKYLDQSVVESRRQLSRLRDDLATPNKSISDIEHEVENLKSNLNDLKNTKDIKSEALNSFDFLIYNLKSQHREACSQERELTSKISSSNSIKSEIESEIETLNLNEESLSAFTTLSEICSSPNCGMFFASSESYGKSLLYLRDQIKDLAISTATNQRRLDIVSAEKAILEQSIQTLSNERGEAVAKEGIDLFIKAISNISSKIFDLELEKSRHLRLDEQEKNHLNLKLERDRNVSLEESFLVTRDPSIEVLNFRLNLSKEMIRWLDILRSVTISRDIKIDSDFKPILGIEKLNVFKGSSKVRAVLAFHAALFSILTAKVSNGFRVLIFDTPRQQELHNEDLDDYMKELKKLATNHNVQIIFSTTSYRYELSKGDTEWTPTFTNFQQPMYLG</sequence>
<evidence type="ECO:0000313" key="3">
    <source>
        <dbReference type="Proteomes" id="UP000475265"/>
    </source>
</evidence>
<reference evidence="2 3" key="1">
    <citation type="submission" date="2019-12" db="EMBL/GenBank/DDBJ databases">
        <title>Endophytic bacteria associated with Panax ginseng seedlings.</title>
        <authorList>
            <person name="Park J.M."/>
            <person name="Shin R."/>
            <person name="Jo S.H."/>
        </authorList>
    </citation>
    <scope>NUCLEOTIDE SEQUENCE [LARGE SCALE GENOMIC DNA]</scope>
    <source>
        <strain evidence="2 3">PgKB32</strain>
    </source>
</reference>
<proteinExistence type="predicted"/>
<comment type="caution">
    <text evidence="2">The sequence shown here is derived from an EMBL/GenBank/DDBJ whole genome shotgun (WGS) entry which is preliminary data.</text>
</comment>
<evidence type="ECO:0008006" key="4">
    <source>
        <dbReference type="Google" id="ProtNLM"/>
    </source>
</evidence>
<organism evidence="2 3">
    <name type="scientific">Pseudomonas frederiksbergensis</name>
    <dbReference type="NCBI Taxonomy" id="104087"/>
    <lineage>
        <taxon>Bacteria</taxon>
        <taxon>Pseudomonadati</taxon>
        <taxon>Pseudomonadota</taxon>
        <taxon>Gammaproteobacteria</taxon>
        <taxon>Pseudomonadales</taxon>
        <taxon>Pseudomonadaceae</taxon>
        <taxon>Pseudomonas</taxon>
    </lineage>
</organism>